<keyword evidence="11" id="KW-1185">Reference proteome</keyword>
<evidence type="ECO:0000256" key="7">
    <source>
        <dbReference type="ARBA" id="ARBA00022989"/>
    </source>
</evidence>
<dbReference type="InterPro" id="IPR024961">
    <property type="entry name" value="T2SS_GspC_N"/>
</dbReference>
<evidence type="ECO:0000256" key="6">
    <source>
        <dbReference type="ARBA" id="ARBA00022927"/>
    </source>
</evidence>
<gene>
    <name evidence="10" type="ORF">OIN59_05655</name>
</gene>
<protein>
    <submittedName>
        <fullName evidence="10">General secretion pathway protein C</fullName>
    </submittedName>
</protein>
<keyword evidence="5" id="KW-0812">Transmembrane</keyword>
<evidence type="ECO:0000256" key="4">
    <source>
        <dbReference type="ARBA" id="ARBA00022519"/>
    </source>
</evidence>
<evidence type="ECO:0000256" key="8">
    <source>
        <dbReference type="ARBA" id="ARBA00023136"/>
    </source>
</evidence>
<keyword evidence="6" id="KW-0653">Protein transport</keyword>
<evidence type="ECO:0000256" key="1">
    <source>
        <dbReference type="ARBA" id="ARBA00004533"/>
    </source>
</evidence>
<sequence>MVTNTYSKWGVRLGTLVLWAAAGVSVAYWGLRLSSPSAVSAAPAVAPAPVAMDAQALARLLGAAPAASGAAAAPVASAASRFTLIGVLSGRSSGGGAALIAVAGKPAKPFRVGAAVDEGLVLQALGPRQAQLGASMGGPATVTLDMPLKN</sequence>
<keyword evidence="7" id="KW-1133">Transmembrane helix</keyword>
<dbReference type="Pfam" id="PF11356">
    <property type="entry name" value="T2SSC"/>
    <property type="match status" value="1"/>
</dbReference>
<keyword evidence="4" id="KW-0997">Cell inner membrane</keyword>
<evidence type="ECO:0000259" key="9">
    <source>
        <dbReference type="Pfam" id="PF11356"/>
    </source>
</evidence>
<evidence type="ECO:0000313" key="11">
    <source>
        <dbReference type="Proteomes" id="UP001148932"/>
    </source>
</evidence>
<keyword evidence="3" id="KW-1003">Cell membrane</keyword>
<organism evidence="10 11">
    <name type="scientific">Acidovorax benzenivorans</name>
    <dbReference type="NCBI Taxonomy" id="2987520"/>
    <lineage>
        <taxon>Bacteria</taxon>
        <taxon>Pseudomonadati</taxon>
        <taxon>Pseudomonadota</taxon>
        <taxon>Betaproteobacteria</taxon>
        <taxon>Burkholderiales</taxon>
        <taxon>Comamonadaceae</taxon>
        <taxon>Acidovorax</taxon>
    </lineage>
</organism>
<proteinExistence type="predicted"/>
<evidence type="ECO:0000256" key="3">
    <source>
        <dbReference type="ARBA" id="ARBA00022475"/>
    </source>
</evidence>
<reference evidence="10" key="1">
    <citation type="submission" date="2022-10" db="EMBL/GenBank/DDBJ databases">
        <title>Description of microaerobic benzene degrading bacteria.</title>
        <authorList>
            <person name="Bedics A."/>
            <person name="Tancsics A."/>
            <person name="Banerjee S."/>
        </authorList>
    </citation>
    <scope>NUCLEOTIDE SEQUENCE</scope>
    <source>
        <strain evidence="10">D2M1</strain>
    </source>
</reference>
<keyword evidence="8" id="KW-0472">Membrane</keyword>
<name>A0ABT5RT81_9BURK</name>
<feature type="domain" description="Type II secretion system protein GspC N-terminal" evidence="9">
    <location>
        <begin position="18"/>
        <end position="126"/>
    </location>
</feature>
<evidence type="ECO:0000256" key="5">
    <source>
        <dbReference type="ARBA" id="ARBA00022692"/>
    </source>
</evidence>
<comment type="subcellular location">
    <subcellularLocation>
        <location evidence="1">Cell inner membrane</location>
    </subcellularLocation>
</comment>
<dbReference type="EMBL" id="JAPCKI010000002">
    <property type="protein sequence ID" value="MDD2176911.1"/>
    <property type="molecule type" value="Genomic_DNA"/>
</dbReference>
<comment type="caution">
    <text evidence="10">The sequence shown here is derived from an EMBL/GenBank/DDBJ whole genome shotgun (WGS) entry which is preliminary data.</text>
</comment>
<dbReference type="RefSeq" id="WP_274107950.1">
    <property type="nucleotide sequence ID" value="NZ_JAPCKI010000002.1"/>
</dbReference>
<evidence type="ECO:0000313" key="10">
    <source>
        <dbReference type="EMBL" id="MDD2176911.1"/>
    </source>
</evidence>
<keyword evidence="2" id="KW-0813">Transport</keyword>
<accession>A0ABT5RT81</accession>
<dbReference type="Proteomes" id="UP001148932">
    <property type="component" value="Unassembled WGS sequence"/>
</dbReference>
<evidence type="ECO:0000256" key="2">
    <source>
        <dbReference type="ARBA" id="ARBA00022448"/>
    </source>
</evidence>